<dbReference type="AlphaFoldDB" id="A0A2Z6MM25"/>
<proteinExistence type="predicted"/>
<dbReference type="InterPro" id="IPR011992">
    <property type="entry name" value="EF-hand-dom_pair"/>
</dbReference>
<dbReference type="InterPro" id="IPR036691">
    <property type="entry name" value="Endo/exonu/phosph_ase_sf"/>
</dbReference>
<dbReference type="InterPro" id="IPR002048">
    <property type="entry name" value="EF_hand_dom"/>
</dbReference>
<protein>
    <recommendedName>
        <fullName evidence="1">EF-hand domain-containing protein</fullName>
    </recommendedName>
</protein>
<sequence>MVVAAGSKFNLRRGNSGSCSSHNVVINDRDGGEFSRINKSGCFSSMNQGVRESDCRSFWLTRNQRILDSLLSESSSIMCLQEFWVGNEELVHMYEERLGDAGYQLFKLARTNNRGDVISAKLPMLHVFLCGIVLTLEQGLLTAIRKEHLSIVNYRELLFNDCGDRVAQLLHVKSVNPKDSINQEFLIVNTHLLFPHDSSLSIVRLDQVYQILQYVELYQRENRLKPMPIILCGDWNGSKRGHVYKFLRSQGFVSSYDIANQYTDSYADAHKWVSHRNHRGNICGVDFIWLCNPNQARKPMKTSWAEAVFSILKFQLRKASLSEDDAFSFLKGDNCADSVTYFSFTEALRKVKLIGVPYGLCFQQLQDLWNQVDVDGKGVIDFEEFKVYIVCSFVTTA</sequence>
<dbReference type="SUPFAM" id="SSF47473">
    <property type="entry name" value="EF-hand"/>
    <property type="match status" value="1"/>
</dbReference>
<feature type="domain" description="EF-hand" evidence="1">
    <location>
        <begin position="360"/>
        <end position="395"/>
    </location>
</feature>
<dbReference type="PANTHER" id="PTHR12121">
    <property type="entry name" value="CARBON CATABOLITE REPRESSOR PROTEIN 4"/>
    <property type="match status" value="1"/>
</dbReference>
<dbReference type="GO" id="GO:0000175">
    <property type="term" value="F:3'-5'-RNA exonuclease activity"/>
    <property type="evidence" value="ECO:0007669"/>
    <property type="project" value="TreeGrafter"/>
</dbReference>
<dbReference type="GO" id="GO:0005509">
    <property type="term" value="F:calcium ion binding"/>
    <property type="evidence" value="ECO:0007669"/>
    <property type="project" value="InterPro"/>
</dbReference>
<dbReference type="InterPro" id="IPR005135">
    <property type="entry name" value="Endo/exonuclease/phosphatase"/>
</dbReference>
<dbReference type="SMART" id="SM00054">
    <property type="entry name" value="EFh"/>
    <property type="match status" value="1"/>
</dbReference>
<evidence type="ECO:0000259" key="1">
    <source>
        <dbReference type="PROSITE" id="PS50222"/>
    </source>
</evidence>
<reference evidence="3" key="1">
    <citation type="journal article" date="2017" name="Front. Plant Sci.">
        <title>Climate Clever Clovers: New Paradigm to Reduce the Environmental Footprint of Ruminants by Breeding Low Methanogenic Forages Utilizing Haplotype Variation.</title>
        <authorList>
            <person name="Kaur P."/>
            <person name="Appels R."/>
            <person name="Bayer P.E."/>
            <person name="Keeble-Gagnere G."/>
            <person name="Wang J."/>
            <person name="Hirakawa H."/>
            <person name="Shirasawa K."/>
            <person name="Vercoe P."/>
            <person name="Stefanova K."/>
            <person name="Durmic Z."/>
            <person name="Nichols P."/>
            <person name="Revell C."/>
            <person name="Isobe S.N."/>
            <person name="Edwards D."/>
            <person name="Erskine W."/>
        </authorList>
    </citation>
    <scope>NUCLEOTIDE SEQUENCE [LARGE SCALE GENOMIC DNA]</scope>
    <source>
        <strain evidence="3">cv. Daliak</strain>
    </source>
</reference>
<accession>A0A2Z6MM25</accession>
<dbReference type="EMBL" id="DF973532">
    <property type="protein sequence ID" value="GAU33576.1"/>
    <property type="molecule type" value="Genomic_DNA"/>
</dbReference>
<gene>
    <name evidence="2" type="ORF">TSUD_359540</name>
</gene>
<dbReference type="Gene3D" id="3.60.10.10">
    <property type="entry name" value="Endonuclease/exonuclease/phosphatase"/>
    <property type="match status" value="1"/>
</dbReference>
<dbReference type="PROSITE" id="PS50222">
    <property type="entry name" value="EF_HAND_2"/>
    <property type="match status" value="1"/>
</dbReference>
<dbReference type="Proteomes" id="UP000242715">
    <property type="component" value="Unassembled WGS sequence"/>
</dbReference>
<dbReference type="InterPro" id="IPR050410">
    <property type="entry name" value="CCR4/nocturin_mRNA_transcr"/>
</dbReference>
<name>A0A2Z6MM25_TRISU</name>
<dbReference type="Pfam" id="PF03372">
    <property type="entry name" value="Exo_endo_phos"/>
    <property type="match status" value="1"/>
</dbReference>
<evidence type="ECO:0000313" key="3">
    <source>
        <dbReference type="Proteomes" id="UP000242715"/>
    </source>
</evidence>
<dbReference type="PANTHER" id="PTHR12121:SF50">
    <property type="entry name" value="ENDONUCLEASE_EXONUCLEASE_PHOSPHATASE FAMILY PROTEIN"/>
    <property type="match status" value="1"/>
</dbReference>
<dbReference type="SUPFAM" id="SSF56219">
    <property type="entry name" value="DNase I-like"/>
    <property type="match status" value="1"/>
</dbReference>
<dbReference type="OrthoDB" id="10253982at2759"/>
<evidence type="ECO:0000313" key="2">
    <source>
        <dbReference type="EMBL" id="GAU33576.1"/>
    </source>
</evidence>
<keyword evidence="3" id="KW-1185">Reference proteome</keyword>
<organism evidence="2 3">
    <name type="scientific">Trifolium subterraneum</name>
    <name type="common">Subterranean clover</name>
    <dbReference type="NCBI Taxonomy" id="3900"/>
    <lineage>
        <taxon>Eukaryota</taxon>
        <taxon>Viridiplantae</taxon>
        <taxon>Streptophyta</taxon>
        <taxon>Embryophyta</taxon>
        <taxon>Tracheophyta</taxon>
        <taxon>Spermatophyta</taxon>
        <taxon>Magnoliopsida</taxon>
        <taxon>eudicotyledons</taxon>
        <taxon>Gunneridae</taxon>
        <taxon>Pentapetalae</taxon>
        <taxon>rosids</taxon>
        <taxon>fabids</taxon>
        <taxon>Fabales</taxon>
        <taxon>Fabaceae</taxon>
        <taxon>Papilionoideae</taxon>
        <taxon>50 kb inversion clade</taxon>
        <taxon>NPAAA clade</taxon>
        <taxon>Hologalegina</taxon>
        <taxon>IRL clade</taxon>
        <taxon>Trifolieae</taxon>
        <taxon>Trifolium</taxon>
    </lineage>
</organism>